<reference evidence="2" key="1">
    <citation type="submission" date="2023-06" db="EMBL/GenBank/DDBJ databases">
        <title>Conoideocrella luteorostrata (Hypocreales: Clavicipitaceae), a potential biocontrol fungus for elongate hemlock scale in United States Christmas tree production areas.</title>
        <authorList>
            <person name="Barrett H."/>
            <person name="Lovett B."/>
            <person name="Macias A.M."/>
            <person name="Stajich J.E."/>
            <person name="Kasson M.T."/>
        </authorList>
    </citation>
    <scope>NUCLEOTIDE SEQUENCE</scope>
    <source>
        <strain evidence="2">ARSEF 14590</strain>
    </source>
</reference>
<comment type="caution">
    <text evidence="2">The sequence shown here is derived from an EMBL/GenBank/DDBJ whole genome shotgun (WGS) entry which is preliminary data.</text>
</comment>
<evidence type="ECO:0000313" key="2">
    <source>
        <dbReference type="EMBL" id="KAK2608608.1"/>
    </source>
</evidence>
<evidence type="ECO:0000256" key="1">
    <source>
        <dbReference type="SAM" id="MobiDB-lite"/>
    </source>
</evidence>
<organism evidence="2 3">
    <name type="scientific">Conoideocrella luteorostrata</name>
    <dbReference type="NCBI Taxonomy" id="1105319"/>
    <lineage>
        <taxon>Eukaryota</taxon>
        <taxon>Fungi</taxon>
        <taxon>Dikarya</taxon>
        <taxon>Ascomycota</taxon>
        <taxon>Pezizomycotina</taxon>
        <taxon>Sordariomycetes</taxon>
        <taxon>Hypocreomycetidae</taxon>
        <taxon>Hypocreales</taxon>
        <taxon>Clavicipitaceae</taxon>
        <taxon>Conoideocrella</taxon>
    </lineage>
</organism>
<name>A0AAJ0CXF4_9HYPO</name>
<feature type="compositionally biased region" description="Basic and acidic residues" evidence="1">
    <location>
        <begin position="45"/>
        <end position="98"/>
    </location>
</feature>
<feature type="compositionally biased region" description="Pro residues" evidence="1">
    <location>
        <begin position="226"/>
        <end position="251"/>
    </location>
</feature>
<feature type="compositionally biased region" description="Basic and acidic residues" evidence="1">
    <location>
        <begin position="293"/>
        <end position="302"/>
    </location>
</feature>
<dbReference type="AlphaFoldDB" id="A0AAJ0CXF4"/>
<keyword evidence="3" id="KW-1185">Reference proteome</keyword>
<protein>
    <submittedName>
        <fullName evidence="2">Uncharacterized protein</fullName>
    </submittedName>
</protein>
<sequence length="361" mass="37150">MADTNVSAFSRVGIPGQDASRPHVGAPPPEGAPFLAVCPPAPAHMIERDAGKLSDRQADKPAEKPAEKPVDKPEPSVEEKKPNGDLDGFRHSFGDPKPVEVMSVPETPVNGSTPAGGTPRPELKIPEDPAPAPAEPTTEPVIEPVVMTGVQEPKPTSVTSAPEGTENKPPASLEPQKPVEESKPSIFGSLPAKESVPEPVVNGTMDIDKPEAPVTHTGPEALSVPAPAPAPVTAPVSAPAPMPKSPTPAKAPEPTTAVSDEPAAGEKRKLDEVAVPATTKPLTENQAAPDALPLDKKPKIDDTLAQSKPAPAADAVPVPTAAAEAEPPSSSPKASKSKKEKKQPVVGRTARKTRSQGPADV</sequence>
<feature type="compositionally biased region" description="Low complexity" evidence="1">
    <location>
        <begin position="135"/>
        <end position="146"/>
    </location>
</feature>
<dbReference type="Proteomes" id="UP001251528">
    <property type="component" value="Unassembled WGS sequence"/>
</dbReference>
<gene>
    <name evidence="2" type="ORF">QQS21_002834</name>
</gene>
<dbReference type="EMBL" id="JASWJB010000035">
    <property type="protein sequence ID" value="KAK2608608.1"/>
    <property type="molecule type" value="Genomic_DNA"/>
</dbReference>
<feature type="region of interest" description="Disordered" evidence="1">
    <location>
        <begin position="1"/>
        <end position="361"/>
    </location>
</feature>
<evidence type="ECO:0000313" key="3">
    <source>
        <dbReference type="Proteomes" id="UP001251528"/>
    </source>
</evidence>
<proteinExistence type="predicted"/>
<accession>A0AAJ0CXF4</accession>
<feature type="compositionally biased region" description="Low complexity" evidence="1">
    <location>
        <begin position="307"/>
        <end position="334"/>
    </location>
</feature>
<dbReference type="PRINTS" id="PR01217">
    <property type="entry name" value="PRICHEXTENSN"/>
</dbReference>